<evidence type="ECO:0000256" key="3">
    <source>
        <dbReference type="ARBA" id="ARBA00022692"/>
    </source>
</evidence>
<dbReference type="InterPro" id="IPR036259">
    <property type="entry name" value="MFS_trans_sf"/>
</dbReference>
<evidence type="ECO:0000256" key="7">
    <source>
        <dbReference type="SAM" id="Phobius"/>
    </source>
</evidence>
<feature type="transmembrane region" description="Helical" evidence="7">
    <location>
        <begin position="372"/>
        <end position="392"/>
    </location>
</feature>
<feature type="transmembrane region" description="Helical" evidence="7">
    <location>
        <begin position="136"/>
        <end position="157"/>
    </location>
</feature>
<gene>
    <name evidence="9" type="ORF">SAMN04487783_1583</name>
</gene>
<accession>A0AA94KZQ3</accession>
<dbReference type="InterPro" id="IPR020846">
    <property type="entry name" value="MFS_dom"/>
</dbReference>
<dbReference type="Proteomes" id="UP000198506">
    <property type="component" value="Unassembled WGS sequence"/>
</dbReference>
<reference evidence="9 10" key="1">
    <citation type="submission" date="2016-10" db="EMBL/GenBank/DDBJ databases">
        <authorList>
            <person name="Varghese N."/>
            <person name="Submissions S."/>
        </authorList>
    </citation>
    <scope>NUCLEOTIDE SEQUENCE [LARGE SCALE GENOMIC DNA]</scope>
    <source>
        <strain evidence="9 10">IAM 15147</strain>
    </source>
</reference>
<dbReference type="Gene3D" id="1.20.1250.20">
    <property type="entry name" value="MFS general substrate transporter like domains"/>
    <property type="match status" value="1"/>
</dbReference>
<organism evidence="9 10">
    <name type="scientific">Agrococcus baldri</name>
    <dbReference type="NCBI Taxonomy" id="153730"/>
    <lineage>
        <taxon>Bacteria</taxon>
        <taxon>Bacillati</taxon>
        <taxon>Actinomycetota</taxon>
        <taxon>Actinomycetes</taxon>
        <taxon>Micrococcales</taxon>
        <taxon>Microbacteriaceae</taxon>
        <taxon>Agrococcus</taxon>
    </lineage>
</organism>
<keyword evidence="5 7" id="KW-0472">Membrane</keyword>
<keyword evidence="4 7" id="KW-1133">Transmembrane helix</keyword>
<dbReference type="Pfam" id="PF07690">
    <property type="entry name" value="MFS_1"/>
    <property type="match status" value="1"/>
</dbReference>
<evidence type="ECO:0000259" key="8">
    <source>
        <dbReference type="PROSITE" id="PS50850"/>
    </source>
</evidence>
<feature type="compositionally biased region" description="Pro residues" evidence="6">
    <location>
        <begin position="14"/>
        <end position="26"/>
    </location>
</feature>
<feature type="transmembrane region" description="Helical" evidence="7">
    <location>
        <begin position="281"/>
        <end position="304"/>
    </location>
</feature>
<dbReference type="InterPro" id="IPR011701">
    <property type="entry name" value="MFS"/>
</dbReference>
<keyword evidence="2" id="KW-0813">Transport</keyword>
<feature type="transmembrane region" description="Helical" evidence="7">
    <location>
        <begin position="198"/>
        <end position="217"/>
    </location>
</feature>
<feature type="transmembrane region" description="Helical" evidence="7">
    <location>
        <begin position="85"/>
        <end position="104"/>
    </location>
</feature>
<feature type="transmembrane region" description="Helical" evidence="7">
    <location>
        <begin position="111"/>
        <end position="130"/>
    </location>
</feature>
<dbReference type="PROSITE" id="PS50850">
    <property type="entry name" value="MFS"/>
    <property type="match status" value="1"/>
</dbReference>
<feature type="domain" description="Major facilitator superfamily (MFS) profile" evidence="8">
    <location>
        <begin position="45"/>
        <end position="457"/>
    </location>
</feature>
<dbReference type="SUPFAM" id="SSF103473">
    <property type="entry name" value="MFS general substrate transporter"/>
    <property type="match status" value="1"/>
</dbReference>
<dbReference type="RefSeq" id="WP_092917509.1">
    <property type="nucleotide sequence ID" value="NZ_FOZN01000002.1"/>
</dbReference>
<dbReference type="CDD" id="cd17316">
    <property type="entry name" value="MFS_SV2_like"/>
    <property type="match status" value="1"/>
</dbReference>
<keyword evidence="10" id="KW-1185">Reference proteome</keyword>
<feature type="transmembrane region" description="Helical" evidence="7">
    <location>
        <begin position="345"/>
        <end position="366"/>
    </location>
</feature>
<evidence type="ECO:0000256" key="1">
    <source>
        <dbReference type="ARBA" id="ARBA00004651"/>
    </source>
</evidence>
<evidence type="ECO:0000256" key="2">
    <source>
        <dbReference type="ARBA" id="ARBA00022448"/>
    </source>
</evidence>
<keyword evidence="3 7" id="KW-0812">Transmembrane</keyword>
<feature type="compositionally biased region" description="Low complexity" evidence="6">
    <location>
        <begin position="1"/>
        <end position="13"/>
    </location>
</feature>
<comment type="caution">
    <text evidence="9">The sequence shown here is derived from an EMBL/GenBank/DDBJ whole genome shotgun (WGS) entry which is preliminary data.</text>
</comment>
<dbReference type="PANTHER" id="PTHR23511:SF34">
    <property type="entry name" value="SYNAPTIC VESICLE GLYCOPROTEIN 2"/>
    <property type="match status" value="1"/>
</dbReference>
<name>A0AA94KZQ3_9MICO</name>
<feature type="transmembrane region" description="Helical" evidence="7">
    <location>
        <begin position="404"/>
        <end position="427"/>
    </location>
</feature>
<evidence type="ECO:0000256" key="5">
    <source>
        <dbReference type="ARBA" id="ARBA00023136"/>
    </source>
</evidence>
<feature type="transmembrane region" description="Helical" evidence="7">
    <location>
        <begin position="433"/>
        <end position="452"/>
    </location>
</feature>
<dbReference type="GO" id="GO:0022857">
    <property type="term" value="F:transmembrane transporter activity"/>
    <property type="evidence" value="ECO:0007669"/>
    <property type="project" value="InterPro"/>
</dbReference>
<feature type="transmembrane region" description="Helical" evidence="7">
    <location>
        <begin position="43"/>
        <end position="65"/>
    </location>
</feature>
<comment type="subcellular location">
    <subcellularLocation>
        <location evidence="1">Cell membrane</location>
        <topology evidence="1">Multi-pass membrane protein</topology>
    </subcellularLocation>
</comment>
<dbReference type="GO" id="GO:0005886">
    <property type="term" value="C:plasma membrane"/>
    <property type="evidence" value="ECO:0007669"/>
    <property type="project" value="UniProtKB-SubCell"/>
</dbReference>
<evidence type="ECO:0000313" key="10">
    <source>
        <dbReference type="Proteomes" id="UP000198506"/>
    </source>
</evidence>
<evidence type="ECO:0000313" key="9">
    <source>
        <dbReference type="EMBL" id="SFS11493.1"/>
    </source>
</evidence>
<sequence length="466" mass="49776">MTSPDSTSLAAPSAPSPAPASRSTPPPTVSEAIDLLPRVGLNWGAWGALLLAFFFANYDISVFAITLPAMRESLDLVGDDLAWPVTWNLIGYSVGATVFGYVADKWGRQKGLFLTFAILAIGGFASGFAWDVASLSAFRFLAGGGMGAVLALCAAYIGEMVPLNRRGQYLTRIYIWTGLGQLLVGFASLPILASMPELGWRGLLIFGGLVFVILPFINRKHVTESPRWLAERGQHELAEDITRRMQRHAKVEETPVFSRDAIVEDKGAIRELFKGELLRRLAVVLGFWFIFYTAMYGFSSYLPLLLEGIGVSTSDAIFVTVLTRIAPIISAVALLPFIERVERRTLIIIGTLIFAVGVALIIVGWGDVAATAGSILATFGIMIMATPAYTYTAEVFPTRNRSTAAAICDGVGHLGGAVAPFVVLPVLIGAGAVPAGILMIVLLIVAAGLLGFGPRTKNKALEEIAA</sequence>
<feature type="transmembrane region" description="Helical" evidence="7">
    <location>
        <begin position="169"/>
        <end position="192"/>
    </location>
</feature>
<evidence type="ECO:0000256" key="6">
    <source>
        <dbReference type="SAM" id="MobiDB-lite"/>
    </source>
</evidence>
<protein>
    <submittedName>
        <fullName evidence="9">MFS transporter, putative metabolite:H+ symporter</fullName>
    </submittedName>
</protein>
<dbReference type="EMBL" id="FOZN01000002">
    <property type="protein sequence ID" value="SFS11493.1"/>
    <property type="molecule type" value="Genomic_DNA"/>
</dbReference>
<evidence type="ECO:0000256" key="4">
    <source>
        <dbReference type="ARBA" id="ARBA00022989"/>
    </source>
</evidence>
<proteinExistence type="predicted"/>
<feature type="region of interest" description="Disordered" evidence="6">
    <location>
        <begin position="1"/>
        <end position="26"/>
    </location>
</feature>
<dbReference type="PANTHER" id="PTHR23511">
    <property type="entry name" value="SYNAPTIC VESICLE GLYCOPROTEIN 2"/>
    <property type="match status" value="1"/>
</dbReference>
<dbReference type="AlphaFoldDB" id="A0AA94KZQ3"/>
<feature type="transmembrane region" description="Helical" evidence="7">
    <location>
        <begin position="316"/>
        <end position="338"/>
    </location>
</feature>